<organism evidence="2">
    <name type="scientific">Setaria italica</name>
    <name type="common">Foxtail millet</name>
    <name type="synonym">Panicum italicum</name>
    <dbReference type="NCBI Taxonomy" id="4555"/>
    <lineage>
        <taxon>Eukaryota</taxon>
        <taxon>Viridiplantae</taxon>
        <taxon>Streptophyta</taxon>
        <taxon>Embryophyta</taxon>
        <taxon>Tracheophyta</taxon>
        <taxon>Spermatophyta</taxon>
        <taxon>Magnoliopsida</taxon>
        <taxon>Liliopsida</taxon>
        <taxon>Poales</taxon>
        <taxon>Poaceae</taxon>
        <taxon>PACMAD clade</taxon>
        <taxon>Panicoideae</taxon>
        <taxon>Panicodae</taxon>
        <taxon>Paniceae</taxon>
        <taxon>Cenchrinae</taxon>
        <taxon>Setaria</taxon>
    </lineage>
</organism>
<comment type="similarity">
    <text evidence="1">Belongs to the strumpellin family.</text>
</comment>
<gene>
    <name evidence="2" type="ORF">SETIT_7G080800v2</name>
</gene>
<dbReference type="OrthoDB" id="565118at2759"/>
<dbReference type="PANTHER" id="PTHR15691:SF6">
    <property type="entry name" value="WASH COMPLEX SUBUNIT 5"/>
    <property type="match status" value="1"/>
</dbReference>
<name>A0A368RTD8_SETIT</name>
<sequence length="1143" mass="130148">MEEPGPSRPAASTAVGGDFPELLGFCARAEALIAELLLLADRAPPQFADRRFDSVLFDFRYLDSPGDFESRVEGNIELEALEDQLRESCAPYMQRFFSLLDGAVTYHEELCNYLNDLQEGLYVHCTLDHVLENNCACQLLVESMALFGCMILLMEHKIGGLLREKLLVAHLRYDRCFNYPNLERICELCRRHVPTPATSATFGSSPFSSDIISIQKPEDLLRRFPFPEPVVDAVITCLRNGDVYNNIRFYPDPQHRTAALSLQGGHLYVMLFYSDDLLHRGLVMREIVDRFFKDNWVVPIFLHFSVDLLVSWDAYKEAKLSLVSCLSPTSIRDISLHHYTKVTHFLADLDIHIHAINKEYVLDNSLSLLSVIRECNFALRWLLLHRMTSDKKARDLVISVGSSQQVDEGNLLQLLLKTARLEYEVKQLNVELLKTRESMWYAKRHDALECIKDLSQNYLGTWAASCKFKNKTLKDWLEHLSSELISLNYTSIGSCGRTIHRVLSTLKDIEMLHQIKESVQIKQGFSKIQKNLHDMIKILNLNQEAINILSVITDAKYAWVYLTLFETLLKKNISQDPSETIFLHTVFLKFQSWLSAPLQRTKQCESPDLQCISTYYSSIYAAKIFAVLDIVPEILLKISTAVDYVNAEQPTHPVNRINQEALQELMQMDQQLCQARQAAKLCIISEGLGNMSNNFDDLMNLNLGGWLKQAIKKELAIQLERKLKYLSSYGDMESNLNSLSNFMFSQMQRMEFLEDILHIDGSSIWQETFTTVLEQCAKKEFLELMACMQKSANVVKQLNNVYSPSTFFGNLLQHIVRLTNPSHSMFIEAMIGWFDAGGHELLGMRFFNLLELCVGQVGLACLDSLVHILIKHSMENTVKGLHTLVDAKRQGDLTKMDDLLGPPMSIPLMGWLSYKQMVKMLHSSWGSLVEKLATIGQLQLVRTLISFKLRSACKIKANTITSAVEVLVSSLYMHKRVFERGDEDETVRFFLHNIKEKQNFCGLFSPFQVIYISEDPPMFLTRLLSLFSISQLSRYVLDVHLGNLTSPLKRSTADFSAVIIGLGTILRQFDSFYMTQYIQFMVQYIRTAEAAFNATTETPKGATHSSEAPKAVFWLMSLCKYMDVSGDVVESCLPASALAILQS</sequence>
<evidence type="ECO:0008006" key="3">
    <source>
        <dbReference type="Google" id="ProtNLM"/>
    </source>
</evidence>
<dbReference type="AlphaFoldDB" id="A0A368RTD8"/>
<dbReference type="InterPro" id="IPR019393">
    <property type="entry name" value="WASH_strumpellin"/>
</dbReference>
<dbReference type="KEGG" id="sita:101759659"/>
<evidence type="ECO:0000256" key="1">
    <source>
        <dbReference type="ARBA" id="ARBA00006224"/>
    </source>
</evidence>
<accession>A0A368RTD8</accession>
<reference evidence="2" key="2">
    <citation type="submission" date="2015-07" db="EMBL/GenBank/DDBJ databases">
        <authorList>
            <person name="Noorani M."/>
        </authorList>
    </citation>
    <scope>NUCLEOTIDE SEQUENCE</scope>
    <source>
        <strain evidence="2">Yugu1</strain>
    </source>
</reference>
<dbReference type="GO" id="GO:0071203">
    <property type="term" value="C:WASH complex"/>
    <property type="evidence" value="ECO:0007669"/>
    <property type="project" value="InterPro"/>
</dbReference>
<dbReference type="STRING" id="4555.A0A368RTD8"/>
<dbReference type="EMBL" id="CM003534">
    <property type="protein sequence ID" value="RCV33398.1"/>
    <property type="molecule type" value="Genomic_DNA"/>
</dbReference>
<proteinExistence type="inferred from homology"/>
<reference evidence="2" key="1">
    <citation type="journal article" date="2012" name="Nat. Biotechnol.">
        <title>Reference genome sequence of the model plant Setaria.</title>
        <authorList>
            <person name="Bennetzen J.L."/>
            <person name="Schmutz J."/>
            <person name="Wang H."/>
            <person name="Percifield R."/>
            <person name="Hawkins J."/>
            <person name="Pontaroli A.C."/>
            <person name="Estep M."/>
            <person name="Feng L."/>
            <person name="Vaughn J.N."/>
            <person name="Grimwood J."/>
            <person name="Jenkins J."/>
            <person name="Barry K."/>
            <person name="Lindquist E."/>
            <person name="Hellsten U."/>
            <person name="Deshpande S."/>
            <person name="Wang X."/>
            <person name="Wu X."/>
            <person name="Mitros T."/>
            <person name="Triplett J."/>
            <person name="Yang X."/>
            <person name="Ye C.Y."/>
            <person name="Mauro-Herrera M."/>
            <person name="Wang L."/>
            <person name="Li P."/>
            <person name="Sharma M."/>
            <person name="Sharma R."/>
            <person name="Ronald P.C."/>
            <person name="Panaud O."/>
            <person name="Kellogg E.A."/>
            <person name="Brutnell T.P."/>
            <person name="Doust A.N."/>
            <person name="Tuskan G.A."/>
            <person name="Rokhsar D."/>
            <person name="Devos K.M."/>
        </authorList>
    </citation>
    <scope>NUCLEOTIDE SEQUENCE [LARGE SCALE GENOMIC DNA]</scope>
    <source>
        <strain evidence="2">Yugu1</strain>
    </source>
</reference>
<dbReference type="PANTHER" id="PTHR15691">
    <property type="entry name" value="WASH COMPLEX SUBUNIT 5"/>
    <property type="match status" value="1"/>
</dbReference>
<evidence type="ECO:0000313" key="2">
    <source>
        <dbReference type="EMBL" id="RCV33398.1"/>
    </source>
</evidence>
<protein>
    <recommendedName>
        <fullName evidence="3">WASH complex subunit strumpellin</fullName>
    </recommendedName>
</protein>
<dbReference type="Pfam" id="PF10266">
    <property type="entry name" value="Strumpellin"/>
    <property type="match status" value="1"/>
</dbReference>